<evidence type="ECO:0000256" key="1">
    <source>
        <dbReference type="ARBA" id="ARBA00007118"/>
    </source>
</evidence>
<dbReference type="Pfam" id="PF00881">
    <property type="entry name" value="Nitroreductase"/>
    <property type="match status" value="2"/>
</dbReference>
<evidence type="ECO:0000259" key="3">
    <source>
        <dbReference type="Pfam" id="PF00881"/>
    </source>
</evidence>
<dbReference type="STRING" id="39029.BSR42_07235"/>
<dbReference type="OrthoDB" id="9812105at2"/>
<name>A0A0J6ZMI1_9FIRM</name>
<dbReference type="Proteomes" id="UP000036503">
    <property type="component" value="Unassembled WGS sequence"/>
</dbReference>
<dbReference type="PANTHER" id="PTHR43673">
    <property type="entry name" value="NAD(P)H NITROREDUCTASE YDGI-RELATED"/>
    <property type="match status" value="1"/>
</dbReference>
<feature type="domain" description="Nitroreductase" evidence="3">
    <location>
        <begin position="5"/>
        <end position="56"/>
    </location>
</feature>
<dbReference type="InParanoid" id="A0A0J6ZMI1"/>
<sequence>MNEIFSRRSIRKFLPTVVEDEKIEKMLRAAMAAPSAGNQQPWEFYVVRDKRVLQDLSHCSPYAGCAANAAAAIVVCSRDTSQRFPAFVNLDLSACVQNILLEAVTQDLGAVWLGVTPYKAREIIVRRALGIPQELTAFAIIAFGYSNDNKDIRTKEDRYDPSRVHYL</sequence>
<dbReference type="RefSeq" id="WP_048514668.1">
    <property type="nucleotide sequence ID" value="NZ_FUXD01000055.1"/>
</dbReference>
<gene>
    <name evidence="4" type="ORF">AB840_09820</name>
</gene>
<keyword evidence="5" id="KW-1185">Reference proteome</keyword>
<feature type="domain" description="Nitroreductase" evidence="3">
    <location>
        <begin position="67"/>
        <end position="145"/>
    </location>
</feature>
<dbReference type="InterPro" id="IPR029479">
    <property type="entry name" value="Nitroreductase"/>
</dbReference>
<dbReference type="PANTHER" id="PTHR43673:SF10">
    <property type="entry name" value="NADH DEHYDROGENASE_NAD(P)H NITROREDUCTASE XCC3605-RELATED"/>
    <property type="match status" value="1"/>
</dbReference>
<comment type="caution">
    <text evidence="4">The sequence shown here is derived from an EMBL/GenBank/DDBJ whole genome shotgun (WGS) entry which is preliminary data.</text>
</comment>
<dbReference type="InterPro" id="IPR000415">
    <property type="entry name" value="Nitroreductase-like"/>
</dbReference>
<dbReference type="GO" id="GO:0016491">
    <property type="term" value="F:oxidoreductase activity"/>
    <property type="evidence" value="ECO:0007669"/>
    <property type="project" value="UniProtKB-KW"/>
</dbReference>
<dbReference type="SUPFAM" id="SSF55469">
    <property type="entry name" value="FMN-dependent nitroreductase-like"/>
    <property type="match status" value="1"/>
</dbReference>
<evidence type="ECO:0000256" key="2">
    <source>
        <dbReference type="ARBA" id="ARBA00023002"/>
    </source>
</evidence>
<reference evidence="4 5" key="1">
    <citation type="submission" date="2015-06" db="EMBL/GenBank/DDBJ databases">
        <title>Draft genome sequence of beer spoilage bacterium Megasphaera cerevisiae type strain 20462.</title>
        <authorList>
            <person name="Kutumbaka K."/>
            <person name="Pasmowitz J."/>
            <person name="Mategko J."/>
            <person name="Reyes D."/>
            <person name="Friedrich A."/>
            <person name="Han S."/>
            <person name="Martens-Habbena W."/>
            <person name="Neal-McKinney J."/>
            <person name="Janagama H.K."/>
            <person name="Nadala C."/>
            <person name="Samadpour M."/>
        </authorList>
    </citation>
    <scope>NUCLEOTIDE SEQUENCE [LARGE SCALE GENOMIC DNA]</scope>
    <source>
        <strain evidence="4 5">DSM 20462</strain>
    </source>
</reference>
<keyword evidence="2" id="KW-0560">Oxidoreductase</keyword>
<proteinExistence type="inferred from homology"/>
<dbReference type="Gene3D" id="3.40.109.10">
    <property type="entry name" value="NADH Oxidase"/>
    <property type="match status" value="1"/>
</dbReference>
<dbReference type="EMBL" id="LEKT01000033">
    <property type="protein sequence ID" value="KMO86096.1"/>
    <property type="molecule type" value="Genomic_DNA"/>
</dbReference>
<dbReference type="AlphaFoldDB" id="A0A0J6ZMI1"/>
<organism evidence="4 5">
    <name type="scientific">Megasphaera cerevisiae DSM 20462</name>
    <dbReference type="NCBI Taxonomy" id="1122219"/>
    <lineage>
        <taxon>Bacteria</taxon>
        <taxon>Bacillati</taxon>
        <taxon>Bacillota</taxon>
        <taxon>Negativicutes</taxon>
        <taxon>Veillonellales</taxon>
        <taxon>Veillonellaceae</taxon>
        <taxon>Megasphaera</taxon>
    </lineage>
</organism>
<dbReference type="PATRIC" id="fig|1122219.3.peg.1790"/>
<protein>
    <submittedName>
        <fullName evidence="4">Nitroreductase</fullName>
    </submittedName>
</protein>
<comment type="similarity">
    <text evidence="1">Belongs to the nitroreductase family.</text>
</comment>
<evidence type="ECO:0000313" key="4">
    <source>
        <dbReference type="EMBL" id="KMO86096.1"/>
    </source>
</evidence>
<evidence type="ECO:0000313" key="5">
    <source>
        <dbReference type="Proteomes" id="UP000036503"/>
    </source>
</evidence>
<accession>A0A0J6ZMI1</accession>